<keyword evidence="11 14" id="KW-0472">Membrane</keyword>
<dbReference type="GO" id="GO:0006784">
    <property type="term" value="P:heme A biosynthetic process"/>
    <property type="evidence" value="ECO:0007669"/>
    <property type="project" value="TreeGrafter"/>
</dbReference>
<dbReference type="EMBL" id="JAKMXF010000299">
    <property type="protein sequence ID" value="KAI6652162.1"/>
    <property type="molecule type" value="Genomic_DNA"/>
</dbReference>
<dbReference type="FunFam" id="1.10.357.140:FF:000004">
    <property type="entry name" value="Protoheme IX farnesyltransferase, mitochondrial"/>
    <property type="match status" value="1"/>
</dbReference>
<dbReference type="InterPro" id="IPR044878">
    <property type="entry name" value="UbiA_sf"/>
</dbReference>
<evidence type="ECO:0000256" key="6">
    <source>
        <dbReference type="ARBA" id="ARBA00022692"/>
    </source>
</evidence>
<dbReference type="Proteomes" id="UP001165289">
    <property type="component" value="Unassembled WGS sequence"/>
</dbReference>
<evidence type="ECO:0000256" key="11">
    <source>
        <dbReference type="ARBA" id="ARBA00023136"/>
    </source>
</evidence>
<dbReference type="PANTHER" id="PTHR43448">
    <property type="entry name" value="PROTOHEME IX FARNESYLTRANSFERASE, MITOCHONDRIAL"/>
    <property type="match status" value="1"/>
</dbReference>
<comment type="caution">
    <text evidence="15">The sequence shown here is derived from an EMBL/GenBank/DDBJ whole genome shotgun (WGS) entry which is preliminary data.</text>
</comment>
<evidence type="ECO:0000256" key="5">
    <source>
        <dbReference type="ARBA" id="ARBA00022679"/>
    </source>
</evidence>
<keyword evidence="16" id="KW-1185">Reference proteome</keyword>
<feature type="transmembrane region" description="Helical" evidence="14">
    <location>
        <begin position="60"/>
        <end position="77"/>
    </location>
</feature>
<comment type="similarity">
    <text evidence="2">Belongs to the UbiA prenyltransferase family.</text>
</comment>
<evidence type="ECO:0000256" key="9">
    <source>
        <dbReference type="ARBA" id="ARBA00023128"/>
    </source>
</evidence>
<evidence type="ECO:0000313" key="15">
    <source>
        <dbReference type="EMBL" id="KAI6652162.1"/>
    </source>
</evidence>
<dbReference type="Pfam" id="PF01040">
    <property type="entry name" value="UbiA"/>
    <property type="match status" value="1"/>
</dbReference>
<dbReference type="PANTHER" id="PTHR43448:SF2">
    <property type="entry name" value="PROTOHEME IX FARNESYLTRANSFERASE, MITOCHONDRIAL"/>
    <property type="match status" value="1"/>
</dbReference>
<keyword evidence="7" id="KW-0809">Transit peptide</keyword>
<dbReference type="EC" id="2.5.1.141" evidence="3"/>
<dbReference type="GO" id="GO:0008495">
    <property type="term" value="F:protoheme IX farnesyltransferase activity"/>
    <property type="evidence" value="ECO:0007669"/>
    <property type="project" value="UniProtKB-EC"/>
</dbReference>
<keyword evidence="10" id="KW-0350">Heme biosynthesis</keyword>
<dbReference type="GO" id="GO:0031966">
    <property type="term" value="C:mitochondrial membrane"/>
    <property type="evidence" value="ECO:0007669"/>
    <property type="project" value="UniProtKB-SubCell"/>
</dbReference>
<feature type="transmembrane region" description="Helical" evidence="14">
    <location>
        <begin position="149"/>
        <end position="170"/>
    </location>
</feature>
<feature type="transmembrane region" description="Helical" evidence="14">
    <location>
        <begin position="308"/>
        <end position="325"/>
    </location>
</feature>
<evidence type="ECO:0000256" key="4">
    <source>
        <dbReference type="ARBA" id="ARBA00016335"/>
    </source>
</evidence>
<evidence type="ECO:0000256" key="2">
    <source>
        <dbReference type="ARBA" id="ARBA00005985"/>
    </source>
</evidence>
<keyword evidence="5" id="KW-0808">Transferase</keyword>
<sequence>MMKIWPRYPQVMHSLKTSRPSGMRNLLKYYSVTISSPGLKSGHLDNIMHLTRVYLSLSKFRLSLLVVSTAVSGFIIAPCPIAATGILWTATGTALCAASANSLNQLFEISYDSEMKRTSNRVLVRGIISPFHACCFAITSAVLGSSVLFFALNELTALLGLFNIVLYSFVYTPMKRWSIYNTWVGSVVGAVPPLMGWVAATGSINLQACVLSAILFAWQFPHISSLSWYTRKDYLNAKYTMMSLVDPEMNAMVGLRYSLLMLPLCYCAPLLGVTTYWFVVDSLIPNALLAWFGWRFYRDRNNDSARKLFRITLFHLPLIMMLMIINKSKVSENHETQTENSNNNTFLESNILIRKKQSQNLI</sequence>
<feature type="transmembrane region" description="Helical" evidence="14">
    <location>
        <begin position="122"/>
        <end position="143"/>
    </location>
</feature>
<keyword evidence="6 14" id="KW-0812">Transmembrane</keyword>
<feature type="transmembrane region" description="Helical" evidence="14">
    <location>
        <begin position="204"/>
        <end position="229"/>
    </location>
</feature>
<feature type="transmembrane region" description="Helical" evidence="14">
    <location>
        <begin position="250"/>
        <end position="271"/>
    </location>
</feature>
<dbReference type="NCBIfam" id="TIGR01473">
    <property type="entry name" value="cyoE_ctaB"/>
    <property type="match status" value="1"/>
</dbReference>
<dbReference type="HAMAP" id="MF_00154">
    <property type="entry name" value="CyoE_CtaB"/>
    <property type="match status" value="1"/>
</dbReference>
<dbReference type="Gene3D" id="1.10.357.140">
    <property type="entry name" value="UbiA prenyltransferase"/>
    <property type="match status" value="1"/>
</dbReference>
<evidence type="ECO:0000256" key="8">
    <source>
        <dbReference type="ARBA" id="ARBA00022989"/>
    </source>
</evidence>
<protein>
    <recommendedName>
        <fullName evidence="4">Protoheme IX farnesyltransferase, mitochondrial</fullName>
        <ecNumber evidence="3">2.5.1.141</ecNumber>
    </recommendedName>
    <alternativeName>
        <fullName evidence="12">Heme O synthase</fullName>
    </alternativeName>
</protein>
<dbReference type="PIRSF" id="PIRSF001773">
    <property type="entry name" value="COX10"/>
    <property type="match status" value="1"/>
</dbReference>
<keyword evidence="9" id="KW-0496">Mitochondrion</keyword>
<gene>
    <name evidence="15" type="ORF">LOD99_7179</name>
</gene>
<dbReference type="InterPro" id="IPR016315">
    <property type="entry name" value="Protohaem_IX_farnesylTrfase_mt"/>
</dbReference>
<evidence type="ECO:0000256" key="10">
    <source>
        <dbReference type="ARBA" id="ARBA00023133"/>
    </source>
</evidence>
<evidence type="ECO:0000256" key="13">
    <source>
        <dbReference type="ARBA" id="ARBA00047690"/>
    </source>
</evidence>
<dbReference type="InterPro" id="IPR030470">
    <property type="entry name" value="UbiA_prenylTrfase_CS"/>
</dbReference>
<comment type="subcellular location">
    <subcellularLocation>
        <location evidence="1">Mitochondrion membrane</location>
        <topology evidence="1">Multi-pass membrane protein</topology>
    </subcellularLocation>
</comment>
<organism evidence="15 16">
    <name type="scientific">Oopsacas minuta</name>
    <dbReference type="NCBI Taxonomy" id="111878"/>
    <lineage>
        <taxon>Eukaryota</taxon>
        <taxon>Metazoa</taxon>
        <taxon>Porifera</taxon>
        <taxon>Hexactinellida</taxon>
        <taxon>Hexasterophora</taxon>
        <taxon>Lyssacinosida</taxon>
        <taxon>Leucopsacidae</taxon>
        <taxon>Oopsacas</taxon>
    </lineage>
</organism>
<feature type="transmembrane region" description="Helical" evidence="14">
    <location>
        <begin position="83"/>
        <end position="101"/>
    </location>
</feature>
<dbReference type="InterPro" id="IPR000537">
    <property type="entry name" value="UbiA_prenyltransferase"/>
</dbReference>
<reference evidence="15 16" key="1">
    <citation type="journal article" date="2023" name="BMC Biol.">
        <title>The compact genome of the sponge Oopsacas minuta (Hexactinellida) is lacking key metazoan core genes.</title>
        <authorList>
            <person name="Santini S."/>
            <person name="Schenkelaars Q."/>
            <person name="Jourda C."/>
            <person name="Duchesne M."/>
            <person name="Belahbib H."/>
            <person name="Rocher C."/>
            <person name="Selva M."/>
            <person name="Riesgo A."/>
            <person name="Vervoort M."/>
            <person name="Leys S.P."/>
            <person name="Kodjabachian L."/>
            <person name="Le Bivic A."/>
            <person name="Borchiellini C."/>
            <person name="Claverie J.M."/>
            <person name="Renard E."/>
        </authorList>
    </citation>
    <scope>NUCLEOTIDE SEQUENCE [LARGE SCALE GENOMIC DNA]</scope>
    <source>
        <strain evidence="15">SPO-2</strain>
    </source>
</reference>
<keyword evidence="8 14" id="KW-1133">Transmembrane helix</keyword>
<evidence type="ECO:0000256" key="14">
    <source>
        <dbReference type="SAM" id="Phobius"/>
    </source>
</evidence>
<evidence type="ECO:0000256" key="1">
    <source>
        <dbReference type="ARBA" id="ARBA00004225"/>
    </source>
</evidence>
<dbReference type="AlphaFoldDB" id="A0AAV7JTQ1"/>
<dbReference type="PROSITE" id="PS00943">
    <property type="entry name" value="UBIA"/>
    <property type="match status" value="1"/>
</dbReference>
<name>A0AAV7JTQ1_9METZ</name>
<dbReference type="CDD" id="cd13957">
    <property type="entry name" value="PT_UbiA_Cox10"/>
    <property type="match status" value="1"/>
</dbReference>
<accession>A0AAV7JTQ1</accession>
<evidence type="ECO:0000256" key="3">
    <source>
        <dbReference type="ARBA" id="ARBA00012292"/>
    </source>
</evidence>
<proteinExistence type="inferred from homology"/>
<evidence type="ECO:0000256" key="7">
    <source>
        <dbReference type="ARBA" id="ARBA00022946"/>
    </source>
</evidence>
<dbReference type="InterPro" id="IPR006369">
    <property type="entry name" value="Protohaem_IX_farnesylTrfase"/>
</dbReference>
<comment type="catalytic activity">
    <reaction evidence="13">
        <text>heme b + (2E,6E)-farnesyl diphosphate + H2O = Fe(II)-heme o + diphosphate</text>
        <dbReference type="Rhea" id="RHEA:28070"/>
        <dbReference type="ChEBI" id="CHEBI:15377"/>
        <dbReference type="ChEBI" id="CHEBI:33019"/>
        <dbReference type="ChEBI" id="CHEBI:60344"/>
        <dbReference type="ChEBI" id="CHEBI:60530"/>
        <dbReference type="ChEBI" id="CHEBI:175763"/>
        <dbReference type="EC" id="2.5.1.141"/>
    </reaction>
</comment>
<evidence type="ECO:0000313" key="16">
    <source>
        <dbReference type="Proteomes" id="UP001165289"/>
    </source>
</evidence>
<evidence type="ECO:0000256" key="12">
    <source>
        <dbReference type="ARBA" id="ARBA00030253"/>
    </source>
</evidence>
<feature type="transmembrane region" description="Helical" evidence="14">
    <location>
        <begin position="177"/>
        <end position="198"/>
    </location>
</feature>